<feature type="transmembrane region" description="Helical" evidence="1">
    <location>
        <begin position="33"/>
        <end position="53"/>
    </location>
</feature>
<reference evidence="3 4" key="2">
    <citation type="submission" date="2016-11" db="EMBL/GenBank/DDBJ databases">
        <authorList>
            <person name="Varghese N."/>
            <person name="Submissions S."/>
        </authorList>
    </citation>
    <scope>NUCLEOTIDE SEQUENCE [LARGE SCALE GENOMIC DNA]</scope>
    <source>
        <strain evidence="3 4">DSM 6368</strain>
    </source>
</reference>
<dbReference type="Proteomes" id="UP000184216">
    <property type="component" value="Unassembled WGS sequence"/>
</dbReference>
<sequence>MKQTCLYLIIILGSVFFNYHYGFGFFFKNGEFTILWLFFYTLLLPIGSMLHLFNNYASSSNFRQSSLFVFLVYLLSVLVSAFEYFDFKNFTILGDGETKFVISSILIVCFISACSSFFFTQIKNISK</sequence>
<evidence type="ECO:0000313" key="2">
    <source>
        <dbReference type="EMBL" id="OXB05913.1"/>
    </source>
</evidence>
<feature type="transmembrane region" description="Helical" evidence="1">
    <location>
        <begin position="100"/>
        <end position="119"/>
    </location>
</feature>
<dbReference type="RefSeq" id="WP_073394929.1">
    <property type="nucleotide sequence ID" value="NZ_FRBX01000002.1"/>
</dbReference>
<gene>
    <name evidence="2" type="ORF">B0A72_07855</name>
    <name evidence="3" type="ORF">SAMN05444387_2086</name>
</gene>
<dbReference type="Proteomes" id="UP000198431">
    <property type="component" value="Unassembled WGS sequence"/>
</dbReference>
<proteinExistence type="predicted"/>
<keyword evidence="4" id="KW-1185">Reference proteome</keyword>
<evidence type="ECO:0000313" key="4">
    <source>
        <dbReference type="Proteomes" id="UP000184216"/>
    </source>
</evidence>
<organism evidence="2 5">
    <name type="scientific">Flavobacterium pectinovorum</name>
    <dbReference type="NCBI Taxonomy" id="29533"/>
    <lineage>
        <taxon>Bacteria</taxon>
        <taxon>Pseudomonadati</taxon>
        <taxon>Bacteroidota</taxon>
        <taxon>Flavobacteriia</taxon>
        <taxon>Flavobacteriales</taxon>
        <taxon>Flavobacteriaceae</taxon>
        <taxon>Flavobacterium</taxon>
    </lineage>
</organism>
<dbReference type="EMBL" id="FRBX01000002">
    <property type="protein sequence ID" value="SHM16321.1"/>
    <property type="molecule type" value="Genomic_DNA"/>
</dbReference>
<keyword evidence="1" id="KW-1133">Transmembrane helix</keyword>
<feature type="transmembrane region" description="Helical" evidence="1">
    <location>
        <begin position="7"/>
        <end position="27"/>
    </location>
</feature>
<reference evidence="2 5" key="1">
    <citation type="submission" date="2016-11" db="EMBL/GenBank/DDBJ databases">
        <title>Whole genomes of Flavobacteriaceae.</title>
        <authorList>
            <person name="Stine C."/>
            <person name="Li C."/>
            <person name="Tadesse D."/>
        </authorList>
    </citation>
    <scope>NUCLEOTIDE SEQUENCE [LARGE SCALE GENOMIC DNA]</scope>
    <source>
        <strain evidence="2 5">ATCC 19366</strain>
    </source>
</reference>
<keyword evidence="1" id="KW-0472">Membrane</keyword>
<comment type="caution">
    <text evidence="2">The sequence shown here is derived from an EMBL/GenBank/DDBJ whole genome shotgun (WGS) entry which is preliminary data.</text>
</comment>
<evidence type="ECO:0000313" key="5">
    <source>
        <dbReference type="Proteomes" id="UP000198431"/>
    </source>
</evidence>
<feature type="transmembrane region" description="Helical" evidence="1">
    <location>
        <begin position="65"/>
        <end position="85"/>
    </location>
</feature>
<evidence type="ECO:0000313" key="3">
    <source>
        <dbReference type="EMBL" id="SHM16321.1"/>
    </source>
</evidence>
<protein>
    <submittedName>
        <fullName evidence="2">Uncharacterized protein</fullName>
    </submittedName>
</protein>
<dbReference type="EMBL" id="MUHB01000007">
    <property type="protein sequence ID" value="OXB05913.1"/>
    <property type="molecule type" value="Genomic_DNA"/>
</dbReference>
<accession>A0AB36P2E8</accession>
<dbReference type="AlphaFoldDB" id="A0AB36P2E8"/>
<name>A0AB36P2E8_9FLAO</name>
<keyword evidence="1" id="KW-0812">Transmembrane</keyword>
<evidence type="ECO:0000256" key="1">
    <source>
        <dbReference type="SAM" id="Phobius"/>
    </source>
</evidence>